<keyword evidence="4 7" id="KW-0812">Transmembrane</keyword>
<sequence length="357" mass="41478">MFILLLIILLTIMSFRKIFERTFSYKLDKNCTEQLKCIAILLVIFGHLSADKIIQAPFLSHAGSQGVTLFLFLSGYGLTKSYLKKGINKKILFNRFSKILLPYSMITTLWIIIDIFIYHKAYSKSTIILSIIGFDFNRSVDASMWYISFILLWYIFFNIIFKLPTKNILKLILLLFVAYLFKYHPVYRYTHEVSYQWGLNAFTFPIGVMAGLYLDTINKKLGSKRINLAYGFAFLICLFTFIVSLRYISLGTHIFALSNCAFAFTTVIIILFINTMGYFSRALNFIGCISYELYLLEAALMWKYLIIRHLQAYNVWLFLIVYFPIVITLSYLLNKLMAIIMKPRNSNPNTKSINAPS</sequence>
<dbReference type="AlphaFoldDB" id="C6Q0Z6"/>
<dbReference type="GO" id="GO:0005886">
    <property type="term" value="C:plasma membrane"/>
    <property type="evidence" value="ECO:0007669"/>
    <property type="project" value="UniProtKB-SubCell"/>
</dbReference>
<evidence type="ECO:0000256" key="4">
    <source>
        <dbReference type="ARBA" id="ARBA00022692"/>
    </source>
</evidence>
<evidence type="ECO:0000256" key="6">
    <source>
        <dbReference type="ARBA" id="ARBA00023136"/>
    </source>
</evidence>
<comment type="subcellular location">
    <subcellularLocation>
        <location evidence="1">Cell membrane</location>
        <topology evidence="1">Multi-pass membrane protein</topology>
    </subcellularLocation>
</comment>
<keyword evidence="10" id="KW-1185">Reference proteome</keyword>
<evidence type="ECO:0000256" key="3">
    <source>
        <dbReference type="ARBA" id="ARBA00022475"/>
    </source>
</evidence>
<dbReference type="RefSeq" id="WP_007063598.1">
    <property type="nucleotide sequence ID" value="NZ_CP011803.1"/>
</dbReference>
<dbReference type="Proteomes" id="UP000004198">
    <property type="component" value="Unassembled WGS sequence"/>
</dbReference>
<evidence type="ECO:0000256" key="7">
    <source>
        <dbReference type="SAM" id="Phobius"/>
    </source>
</evidence>
<dbReference type="InterPro" id="IPR002656">
    <property type="entry name" value="Acyl_transf_3_dom"/>
</dbReference>
<proteinExistence type="inferred from homology"/>
<dbReference type="GO" id="GO:0016413">
    <property type="term" value="F:O-acetyltransferase activity"/>
    <property type="evidence" value="ECO:0007669"/>
    <property type="project" value="TreeGrafter"/>
</dbReference>
<feature type="transmembrane region" description="Helical" evidence="7">
    <location>
        <begin position="226"/>
        <end position="248"/>
    </location>
</feature>
<keyword evidence="5 7" id="KW-1133">Transmembrane helix</keyword>
<comment type="caution">
    <text evidence="9">The sequence shown here is derived from an EMBL/GenBank/DDBJ whole genome shotgun (WGS) entry which is preliminary data.</text>
</comment>
<evidence type="ECO:0000313" key="9">
    <source>
        <dbReference type="EMBL" id="EET84841.1"/>
    </source>
</evidence>
<feature type="transmembrane region" description="Helical" evidence="7">
    <location>
        <begin position="313"/>
        <end position="334"/>
    </location>
</feature>
<evidence type="ECO:0000256" key="1">
    <source>
        <dbReference type="ARBA" id="ARBA00004651"/>
    </source>
</evidence>
<dbReference type="EMBL" id="ACVI01000126">
    <property type="protein sequence ID" value="EET84841.1"/>
    <property type="molecule type" value="Genomic_DNA"/>
</dbReference>
<dbReference type="eggNOG" id="COG1835">
    <property type="taxonomic scope" value="Bacteria"/>
</dbReference>
<dbReference type="Pfam" id="PF01757">
    <property type="entry name" value="Acyl_transf_3"/>
    <property type="match status" value="1"/>
</dbReference>
<evidence type="ECO:0000256" key="5">
    <source>
        <dbReference type="ARBA" id="ARBA00022989"/>
    </source>
</evidence>
<feature type="transmembrane region" description="Helical" evidence="7">
    <location>
        <begin position="143"/>
        <end position="161"/>
    </location>
</feature>
<gene>
    <name evidence="9" type="ORF">CcarbDRAFT_4713</name>
</gene>
<feature type="transmembrane region" description="Helical" evidence="7">
    <location>
        <begin position="197"/>
        <end position="214"/>
    </location>
</feature>
<evidence type="ECO:0000256" key="2">
    <source>
        <dbReference type="ARBA" id="ARBA00007400"/>
    </source>
</evidence>
<feature type="transmembrane region" description="Helical" evidence="7">
    <location>
        <begin position="285"/>
        <end position="307"/>
    </location>
</feature>
<dbReference type="GO" id="GO:0009246">
    <property type="term" value="P:enterobacterial common antigen biosynthetic process"/>
    <property type="evidence" value="ECO:0007669"/>
    <property type="project" value="TreeGrafter"/>
</dbReference>
<dbReference type="PANTHER" id="PTHR40074:SF2">
    <property type="entry name" value="O-ACETYLTRANSFERASE WECH"/>
    <property type="match status" value="1"/>
</dbReference>
<reference evidence="9 10" key="1">
    <citation type="submission" date="2009-06" db="EMBL/GenBank/DDBJ databases">
        <title>The draft genome of Clostridium carboxidivorans P7.</title>
        <authorList>
            <consortium name="US DOE Joint Genome Institute (JGI-PGF)"/>
            <person name="Lucas S."/>
            <person name="Copeland A."/>
            <person name="Lapidus A."/>
            <person name="Glavina del Rio T."/>
            <person name="Tice H."/>
            <person name="Bruce D."/>
            <person name="Goodwin L."/>
            <person name="Pitluck S."/>
            <person name="Larimer F."/>
            <person name="Land M.L."/>
            <person name="Hauser L."/>
            <person name="Hemme C.L."/>
        </authorList>
    </citation>
    <scope>NUCLEOTIDE SEQUENCE [LARGE SCALE GENOMIC DNA]</scope>
    <source>
        <strain evidence="9 10">P7</strain>
    </source>
</reference>
<dbReference type="STRING" id="536227.Ccar_15760"/>
<name>C6Q0Z6_9CLOT</name>
<feature type="domain" description="Acyltransferase 3" evidence="8">
    <location>
        <begin position="34"/>
        <end position="334"/>
    </location>
</feature>
<feature type="transmembrane region" description="Helical" evidence="7">
    <location>
        <begin position="254"/>
        <end position="273"/>
    </location>
</feature>
<feature type="transmembrane region" description="Helical" evidence="7">
    <location>
        <begin position="99"/>
        <end position="119"/>
    </location>
</feature>
<dbReference type="PATRIC" id="fig|536227.13.peg.3302"/>
<organism evidence="9 10">
    <name type="scientific">Clostridium carboxidivorans P7</name>
    <dbReference type="NCBI Taxonomy" id="536227"/>
    <lineage>
        <taxon>Bacteria</taxon>
        <taxon>Bacillati</taxon>
        <taxon>Bacillota</taxon>
        <taxon>Clostridia</taxon>
        <taxon>Eubacteriales</taxon>
        <taxon>Clostridiaceae</taxon>
        <taxon>Clostridium</taxon>
    </lineage>
</organism>
<keyword evidence="6 7" id="KW-0472">Membrane</keyword>
<protein>
    <recommendedName>
        <fullName evidence="8">Acyltransferase 3 domain-containing protein</fullName>
    </recommendedName>
</protein>
<evidence type="ECO:0000259" key="8">
    <source>
        <dbReference type="Pfam" id="PF01757"/>
    </source>
</evidence>
<feature type="transmembrane region" description="Helical" evidence="7">
    <location>
        <begin position="58"/>
        <end position="78"/>
    </location>
</feature>
<evidence type="ECO:0000313" key="10">
    <source>
        <dbReference type="Proteomes" id="UP000004198"/>
    </source>
</evidence>
<accession>C6Q0Z6</accession>
<dbReference type="PANTHER" id="PTHR40074">
    <property type="entry name" value="O-ACETYLTRANSFERASE WECH"/>
    <property type="match status" value="1"/>
</dbReference>
<dbReference type="KEGG" id="cck:Ccar_15760"/>
<comment type="similarity">
    <text evidence="2">Belongs to the acyltransferase 3 family.</text>
</comment>
<feature type="transmembrane region" description="Helical" evidence="7">
    <location>
        <begin position="168"/>
        <end position="185"/>
    </location>
</feature>
<keyword evidence="3" id="KW-1003">Cell membrane</keyword>